<keyword evidence="2" id="KW-1185">Reference proteome</keyword>
<dbReference type="RefSeq" id="WP_346784051.1">
    <property type="nucleotide sequence ID" value="NZ_JBDLBR010000002.1"/>
</dbReference>
<accession>A0ABV0CVC3</accession>
<evidence type="ECO:0000313" key="2">
    <source>
        <dbReference type="Proteomes" id="UP001484535"/>
    </source>
</evidence>
<name>A0ABV0CVC3_9SPHN</name>
<gene>
    <name evidence="1" type="ORF">ABDJ38_05345</name>
</gene>
<organism evidence="1 2">
    <name type="scientific">Aurantiacibacter flavus</name>
    <dbReference type="NCBI Taxonomy" id="3145232"/>
    <lineage>
        <taxon>Bacteria</taxon>
        <taxon>Pseudomonadati</taxon>
        <taxon>Pseudomonadota</taxon>
        <taxon>Alphaproteobacteria</taxon>
        <taxon>Sphingomonadales</taxon>
        <taxon>Erythrobacteraceae</taxon>
        <taxon>Aurantiacibacter</taxon>
    </lineage>
</organism>
<sequence length="171" mass="18978">MYDHLSDLAQRLGMYMARGCPEGLRGHFGDELLVDFPDEDRKSLGIALAKLEADGLVTLSHVLGPHLPRVRTTWELFIACDPAITGHDPVVDSVELARLLIENPDLGGNASMLEDAAGWSRRRFNPAFALLVPHIADGRTRKPIQNQYPVLGFVLADEDLVALQRYVRDHS</sequence>
<proteinExistence type="predicted"/>
<dbReference type="Proteomes" id="UP001484535">
    <property type="component" value="Unassembled WGS sequence"/>
</dbReference>
<evidence type="ECO:0000313" key="1">
    <source>
        <dbReference type="EMBL" id="MEN7536591.1"/>
    </source>
</evidence>
<comment type="caution">
    <text evidence="1">The sequence shown here is derived from an EMBL/GenBank/DDBJ whole genome shotgun (WGS) entry which is preliminary data.</text>
</comment>
<dbReference type="EMBL" id="JBDLBR010000002">
    <property type="protein sequence ID" value="MEN7536591.1"/>
    <property type="molecule type" value="Genomic_DNA"/>
</dbReference>
<protein>
    <submittedName>
        <fullName evidence="1">Uncharacterized protein</fullName>
    </submittedName>
</protein>
<reference evidence="1 2" key="1">
    <citation type="submission" date="2024-05" db="EMBL/GenBank/DDBJ databases">
        <authorList>
            <person name="Park S."/>
        </authorList>
    </citation>
    <scope>NUCLEOTIDE SEQUENCE [LARGE SCALE GENOMIC DNA]</scope>
    <source>
        <strain evidence="1 2">DGU5</strain>
    </source>
</reference>